<dbReference type="Proteomes" id="UP001054945">
    <property type="component" value="Unassembled WGS sequence"/>
</dbReference>
<evidence type="ECO:0000313" key="1">
    <source>
        <dbReference type="EMBL" id="GIY09795.1"/>
    </source>
</evidence>
<protein>
    <recommendedName>
        <fullName evidence="3">Secreted protein</fullName>
    </recommendedName>
</protein>
<evidence type="ECO:0008006" key="3">
    <source>
        <dbReference type="Google" id="ProtNLM"/>
    </source>
</evidence>
<sequence>MLYLIGSLSAALVLWPRRCPRNTTRRWATLVPRPTPYLSRRPGKLLVRRGLFVVLKLRLIYDVLSFRKRHVFVSFDFDFHCLCAT</sequence>
<accession>A0AAV4QK59</accession>
<dbReference type="AlphaFoldDB" id="A0AAV4QK59"/>
<comment type="caution">
    <text evidence="1">The sequence shown here is derived from an EMBL/GenBank/DDBJ whole genome shotgun (WGS) entry which is preliminary data.</text>
</comment>
<gene>
    <name evidence="1" type="ORF">CEXT_464691</name>
</gene>
<proteinExistence type="predicted"/>
<reference evidence="1 2" key="1">
    <citation type="submission" date="2021-06" db="EMBL/GenBank/DDBJ databases">
        <title>Caerostris extrusa draft genome.</title>
        <authorList>
            <person name="Kono N."/>
            <person name="Arakawa K."/>
        </authorList>
    </citation>
    <scope>NUCLEOTIDE SEQUENCE [LARGE SCALE GENOMIC DNA]</scope>
</reference>
<keyword evidence="2" id="KW-1185">Reference proteome</keyword>
<organism evidence="1 2">
    <name type="scientific">Caerostris extrusa</name>
    <name type="common">Bark spider</name>
    <name type="synonym">Caerostris bankana</name>
    <dbReference type="NCBI Taxonomy" id="172846"/>
    <lineage>
        <taxon>Eukaryota</taxon>
        <taxon>Metazoa</taxon>
        <taxon>Ecdysozoa</taxon>
        <taxon>Arthropoda</taxon>
        <taxon>Chelicerata</taxon>
        <taxon>Arachnida</taxon>
        <taxon>Araneae</taxon>
        <taxon>Araneomorphae</taxon>
        <taxon>Entelegynae</taxon>
        <taxon>Araneoidea</taxon>
        <taxon>Araneidae</taxon>
        <taxon>Caerostris</taxon>
    </lineage>
</organism>
<evidence type="ECO:0000313" key="2">
    <source>
        <dbReference type="Proteomes" id="UP001054945"/>
    </source>
</evidence>
<name>A0AAV4QK59_CAEEX</name>
<dbReference type="EMBL" id="BPLR01006428">
    <property type="protein sequence ID" value="GIY09795.1"/>
    <property type="molecule type" value="Genomic_DNA"/>
</dbReference>